<keyword evidence="8" id="KW-1185">Reference proteome</keyword>
<dbReference type="PROSITE" id="PS51257">
    <property type="entry name" value="PROKAR_LIPOPROTEIN"/>
    <property type="match status" value="1"/>
</dbReference>
<sequence length="368" mass="41644">MYKQLSYQVLRMFIVILIIISCFFFIKYAFIYLYPIFFAIILSFFLNPFVSFLEMKLKFPRPLATIAVIATILVFIIGVLFFIVTEIVQGTEYLAEKVPVHFHTFTALVDVFINNQVLPLYHKLTSLFHTLDSSQQLAISENIRQLINQISTSGAALFQGFLLNIPNVLSVLPNSFTIFIFILLATFFITNDWISLKHSLNKFVPEVINQSIKHIIEQLKKALYGFVKAQLILISITAALLLTGLLILNIEHALTIALLAAAIDLLPYIGTGFIFLPWITYLFFTGHYSMTISLTVLYMVVVVTRQVLEPKILSSSIGINPLAALVTLFLSIQIWGLPGLLVAPILLIFLNALYRAGIFRRVLLFIRG</sequence>
<organism evidence="7 8">
    <name type="scientific">Virgibacillus tibetensis</name>
    <dbReference type="NCBI Taxonomy" id="3042313"/>
    <lineage>
        <taxon>Bacteria</taxon>
        <taxon>Bacillati</taxon>
        <taxon>Bacillota</taxon>
        <taxon>Bacilli</taxon>
        <taxon>Bacillales</taxon>
        <taxon>Bacillaceae</taxon>
        <taxon>Virgibacillus</taxon>
    </lineage>
</organism>
<dbReference type="RefSeq" id="WP_327605532.1">
    <property type="nucleotide sequence ID" value="NZ_JARZFX010000001.1"/>
</dbReference>
<keyword evidence="4 6" id="KW-1133">Transmembrane helix</keyword>
<protein>
    <submittedName>
        <fullName evidence="7">Sporulation integral membrane protein YtvI</fullName>
    </submittedName>
</protein>
<comment type="caution">
    <text evidence="7">The sequence shown here is derived from an EMBL/GenBank/DDBJ whole genome shotgun (WGS) entry which is preliminary data.</text>
</comment>
<dbReference type="InterPro" id="IPR014227">
    <property type="entry name" value="YtvI-like"/>
</dbReference>
<dbReference type="PANTHER" id="PTHR21716">
    <property type="entry name" value="TRANSMEMBRANE PROTEIN"/>
    <property type="match status" value="1"/>
</dbReference>
<comment type="subcellular location">
    <subcellularLocation>
        <location evidence="1">Membrane</location>
        <topology evidence="1">Multi-pass membrane protein</topology>
    </subcellularLocation>
</comment>
<evidence type="ECO:0000313" key="8">
    <source>
        <dbReference type="Proteomes" id="UP001335737"/>
    </source>
</evidence>
<evidence type="ECO:0000313" key="7">
    <source>
        <dbReference type="EMBL" id="MEC5421956.1"/>
    </source>
</evidence>
<feature type="transmembrane region" description="Helical" evidence="6">
    <location>
        <begin position="254"/>
        <end position="276"/>
    </location>
</feature>
<feature type="transmembrane region" description="Helical" evidence="6">
    <location>
        <begin position="328"/>
        <end position="354"/>
    </location>
</feature>
<keyword evidence="5 6" id="KW-0472">Membrane</keyword>
<dbReference type="InterPro" id="IPR002549">
    <property type="entry name" value="AI-2E-like"/>
</dbReference>
<feature type="transmembrane region" description="Helical" evidence="6">
    <location>
        <begin position="32"/>
        <end position="50"/>
    </location>
</feature>
<gene>
    <name evidence="7" type="primary">ytvI</name>
    <name evidence="7" type="ORF">QGM71_00420</name>
</gene>
<accession>A0ABU6K9A3</accession>
<evidence type="ECO:0000256" key="6">
    <source>
        <dbReference type="SAM" id="Phobius"/>
    </source>
</evidence>
<evidence type="ECO:0000256" key="4">
    <source>
        <dbReference type="ARBA" id="ARBA00022989"/>
    </source>
</evidence>
<reference evidence="7 8" key="1">
    <citation type="journal article" date="2024" name="Int. J. Syst. Evol. Microbiol.">
        <title>Virgibacillus tibetensis sp. nov., isolated from salt lake on the Tibetan Plateau of China.</title>
        <authorList>
            <person name="Phurbu D."/>
            <person name="Liu Z.-X."/>
            <person name="Wang R."/>
            <person name="Zheng Y.-Y."/>
            <person name="Liu H.-C."/>
            <person name="Zhou Y.-G."/>
            <person name="Yu Y.-J."/>
            <person name="Li A.-H."/>
        </authorList>
    </citation>
    <scope>NUCLEOTIDE SEQUENCE [LARGE SCALE GENOMIC DNA]</scope>
    <source>
        <strain evidence="7 8">C22-A2</strain>
    </source>
</reference>
<dbReference type="Proteomes" id="UP001335737">
    <property type="component" value="Unassembled WGS sequence"/>
</dbReference>
<dbReference type="EMBL" id="JARZFX010000001">
    <property type="protein sequence ID" value="MEC5421956.1"/>
    <property type="molecule type" value="Genomic_DNA"/>
</dbReference>
<feature type="transmembrane region" description="Helical" evidence="6">
    <location>
        <begin position="223"/>
        <end position="248"/>
    </location>
</feature>
<comment type="similarity">
    <text evidence="2">Belongs to the autoinducer-2 exporter (AI-2E) (TC 2.A.86) family.</text>
</comment>
<feature type="transmembrane region" description="Helical" evidence="6">
    <location>
        <begin position="176"/>
        <end position="194"/>
    </location>
</feature>
<keyword evidence="3 6" id="KW-0812">Transmembrane</keyword>
<evidence type="ECO:0000256" key="1">
    <source>
        <dbReference type="ARBA" id="ARBA00004141"/>
    </source>
</evidence>
<feature type="transmembrane region" description="Helical" evidence="6">
    <location>
        <begin position="288"/>
        <end position="308"/>
    </location>
</feature>
<proteinExistence type="inferred from homology"/>
<name>A0ABU6K9A3_9BACI</name>
<dbReference type="NCBIfam" id="TIGR02872">
    <property type="entry name" value="spore_ytvI"/>
    <property type="match status" value="1"/>
</dbReference>
<evidence type="ECO:0000256" key="5">
    <source>
        <dbReference type="ARBA" id="ARBA00023136"/>
    </source>
</evidence>
<evidence type="ECO:0000256" key="2">
    <source>
        <dbReference type="ARBA" id="ARBA00009773"/>
    </source>
</evidence>
<feature type="transmembrane region" description="Helical" evidence="6">
    <location>
        <begin position="9"/>
        <end position="26"/>
    </location>
</feature>
<dbReference type="PANTHER" id="PTHR21716:SF68">
    <property type="entry name" value="TRANSPORT PROTEIN YTVI-RELATED"/>
    <property type="match status" value="1"/>
</dbReference>
<dbReference type="Pfam" id="PF01594">
    <property type="entry name" value="AI-2E_transport"/>
    <property type="match status" value="1"/>
</dbReference>
<evidence type="ECO:0000256" key="3">
    <source>
        <dbReference type="ARBA" id="ARBA00022692"/>
    </source>
</evidence>
<feature type="transmembrane region" description="Helical" evidence="6">
    <location>
        <begin position="62"/>
        <end position="84"/>
    </location>
</feature>